<evidence type="ECO:0000256" key="1">
    <source>
        <dbReference type="SAM" id="MobiDB-lite"/>
    </source>
</evidence>
<sequence>HKEDETKLSSADEQQVSSIPEKETKLESVIEARPVLISTEQNEDEVKIIANEEQQEDENKKTIIIAEEQVILSTPEDKEAAQITSPADEQHTSSI</sequence>
<evidence type="ECO:0000313" key="3">
    <source>
        <dbReference type="Proteomes" id="UP000663873"/>
    </source>
</evidence>
<gene>
    <name evidence="2" type="ORF">UJA718_LOCUS43973</name>
</gene>
<feature type="region of interest" description="Disordered" evidence="1">
    <location>
        <begin position="75"/>
        <end position="95"/>
    </location>
</feature>
<dbReference type="AlphaFoldDB" id="A0A821SY42"/>
<name>A0A821SY42_9BILA</name>
<feature type="non-terminal residue" evidence="2">
    <location>
        <position position="95"/>
    </location>
</feature>
<comment type="caution">
    <text evidence="2">The sequence shown here is derived from an EMBL/GenBank/DDBJ whole genome shotgun (WGS) entry which is preliminary data.</text>
</comment>
<feature type="region of interest" description="Disordered" evidence="1">
    <location>
        <begin position="1"/>
        <end position="24"/>
    </location>
</feature>
<reference evidence="2" key="1">
    <citation type="submission" date="2021-02" db="EMBL/GenBank/DDBJ databases">
        <authorList>
            <person name="Nowell W R."/>
        </authorList>
    </citation>
    <scope>NUCLEOTIDE SEQUENCE</scope>
</reference>
<feature type="non-terminal residue" evidence="2">
    <location>
        <position position="1"/>
    </location>
</feature>
<keyword evidence="3" id="KW-1185">Reference proteome</keyword>
<dbReference type="Proteomes" id="UP000663873">
    <property type="component" value="Unassembled WGS sequence"/>
</dbReference>
<evidence type="ECO:0000313" key="2">
    <source>
        <dbReference type="EMBL" id="CAF4863325.1"/>
    </source>
</evidence>
<protein>
    <submittedName>
        <fullName evidence="2">Uncharacterized protein</fullName>
    </submittedName>
</protein>
<dbReference type="EMBL" id="CAJOBP010064844">
    <property type="protein sequence ID" value="CAF4863325.1"/>
    <property type="molecule type" value="Genomic_DNA"/>
</dbReference>
<organism evidence="2 3">
    <name type="scientific">Rotaria socialis</name>
    <dbReference type="NCBI Taxonomy" id="392032"/>
    <lineage>
        <taxon>Eukaryota</taxon>
        <taxon>Metazoa</taxon>
        <taxon>Spiralia</taxon>
        <taxon>Gnathifera</taxon>
        <taxon>Rotifera</taxon>
        <taxon>Eurotatoria</taxon>
        <taxon>Bdelloidea</taxon>
        <taxon>Philodinida</taxon>
        <taxon>Philodinidae</taxon>
        <taxon>Rotaria</taxon>
    </lineage>
</organism>
<accession>A0A821SY42</accession>
<feature type="compositionally biased region" description="Polar residues" evidence="1">
    <location>
        <begin position="8"/>
        <end position="18"/>
    </location>
</feature>
<proteinExistence type="predicted"/>